<evidence type="ECO:0000256" key="2">
    <source>
        <dbReference type="SAM" id="MobiDB-lite"/>
    </source>
</evidence>
<feature type="coiled-coil region" evidence="1">
    <location>
        <begin position="67"/>
        <end position="94"/>
    </location>
</feature>
<gene>
    <name evidence="3" type="ORF">Tci_904078</name>
</gene>
<keyword evidence="1" id="KW-0175">Coiled coil</keyword>
<protein>
    <submittedName>
        <fullName evidence="3">Uncharacterized protein</fullName>
    </submittedName>
</protein>
<evidence type="ECO:0000256" key="1">
    <source>
        <dbReference type="SAM" id="Coils"/>
    </source>
</evidence>
<sequence length="151" mass="17162">ILQPDTQSIPITTKPSTSKPRRSTNQRGSILKNLSGEDSLKLKELMDFCTNMSNKVLELKSNVIDIKSTYQESTEKLEGRVERLEEENMVLKELTGVHSTDNVDEPIMEKEKSSKQGWKIEDIDADVEINLEKAQAEAYNLDLDHQEKVLS</sequence>
<feature type="region of interest" description="Disordered" evidence="2">
    <location>
        <begin position="1"/>
        <end position="32"/>
    </location>
</feature>
<organism evidence="3">
    <name type="scientific">Tanacetum cinerariifolium</name>
    <name type="common">Dalmatian daisy</name>
    <name type="synonym">Chrysanthemum cinerariifolium</name>
    <dbReference type="NCBI Taxonomy" id="118510"/>
    <lineage>
        <taxon>Eukaryota</taxon>
        <taxon>Viridiplantae</taxon>
        <taxon>Streptophyta</taxon>
        <taxon>Embryophyta</taxon>
        <taxon>Tracheophyta</taxon>
        <taxon>Spermatophyta</taxon>
        <taxon>Magnoliopsida</taxon>
        <taxon>eudicotyledons</taxon>
        <taxon>Gunneridae</taxon>
        <taxon>Pentapetalae</taxon>
        <taxon>asterids</taxon>
        <taxon>campanulids</taxon>
        <taxon>Asterales</taxon>
        <taxon>Asteraceae</taxon>
        <taxon>Asteroideae</taxon>
        <taxon>Anthemideae</taxon>
        <taxon>Anthemidinae</taxon>
        <taxon>Tanacetum</taxon>
    </lineage>
</organism>
<feature type="non-terminal residue" evidence="3">
    <location>
        <position position="151"/>
    </location>
</feature>
<reference evidence="3" key="1">
    <citation type="journal article" date="2019" name="Sci. Rep.">
        <title>Draft genome of Tanacetum cinerariifolium, the natural source of mosquito coil.</title>
        <authorList>
            <person name="Yamashiro T."/>
            <person name="Shiraishi A."/>
            <person name="Satake H."/>
            <person name="Nakayama K."/>
        </authorList>
    </citation>
    <scope>NUCLEOTIDE SEQUENCE</scope>
</reference>
<evidence type="ECO:0000313" key="3">
    <source>
        <dbReference type="EMBL" id="GFD32109.1"/>
    </source>
</evidence>
<name>A0A699VDS4_TANCI</name>
<feature type="non-terminal residue" evidence="3">
    <location>
        <position position="1"/>
    </location>
</feature>
<comment type="caution">
    <text evidence="3">The sequence shown here is derived from an EMBL/GenBank/DDBJ whole genome shotgun (WGS) entry which is preliminary data.</text>
</comment>
<accession>A0A699VDS4</accession>
<dbReference type="EMBL" id="BKCJ011420596">
    <property type="protein sequence ID" value="GFD32109.1"/>
    <property type="molecule type" value="Genomic_DNA"/>
</dbReference>
<feature type="compositionally biased region" description="Polar residues" evidence="2">
    <location>
        <begin position="1"/>
        <end position="18"/>
    </location>
</feature>
<proteinExistence type="predicted"/>
<dbReference type="AlphaFoldDB" id="A0A699VDS4"/>